<evidence type="ECO:0000313" key="1">
    <source>
        <dbReference type="EMBL" id="PNY16446.1"/>
    </source>
</evidence>
<organism evidence="1 2">
    <name type="scientific">Trifolium pratense</name>
    <name type="common">Red clover</name>
    <dbReference type="NCBI Taxonomy" id="57577"/>
    <lineage>
        <taxon>Eukaryota</taxon>
        <taxon>Viridiplantae</taxon>
        <taxon>Streptophyta</taxon>
        <taxon>Embryophyta</taxon>
        <taxon>Tracheophyta</taxon>
        <taxon>Spermatophyta</taxon>
        <taxon>Magnoliopsida</taxon>
        <taxon>eudicotyledons</taxon>
        <taxon>Gunneridae</taxon>
        <taxon>Pentapetalae</taxon>
        <taxon>rosids</taxon>
        <taxon>fabids</taxon>
        <taxon>Fabales</taxon>
        <taxon>Fabaceae</taxon>
        <taxon>Papilionoideae</taxon>
        <taxon>50 kb inversion clade</taxon>
        <taxon>NPAAA clade</taxon>
        <taxon>Hologalegina</taxon>
        <taxon>IRL clade</taxon>
        <taxon>Trifolieae</taxon>
        <taxon>Trifolium</taxon>
    </lineage>
</organism>
<protein>
    <submittedName>
        <fullName evidence="1">F-box protein</fullName>
    </submittedName>
</protein>
<dbReference type="Proteomes" id="UP000236291">
    <property type="component" value="Unassembled WGS sequence"/>
</dbReference>
<accession>A0A2K3PMD2</accession>
<name>A0A2K3PMD2_TRIPR</name>
<reference evidence="1 2" key="1">
    <citation type="journal article" date="2014" name="Am. J. Bot.">
        <title>Genome assembly and annotation for red clover (Trifolium pratense; Fabaceae).</title>
        <authorList>
            <person name="Istvanek J."/>
            <person name="Jaros M."/>
            <person name="Krenek A."/>
            <person name="Repkova J."/>
        </authorList>
    </citation>
    <scope>NUCLEOTIDE SEQUENCE [LARGE SCALE GENOMIC DNA]</scope>
    <source>
        <strain evidence="2">cv. Tatra</strain>
        <tissue evidence="1">Young leaves</tissue>
    </source>
</reference>
<proteinExistence type="predicted"/>
<comment type="caution">
    <text evidence="1">The sequence shown here is derived from an EMBL/GenBank/DDBJ whole genome shotgun (WGS) entry which is preliminary data.</text>
</comment>
<evidence type="ECO:0000313" key="2">
    <source>
        <dbReference type="Proteomes" id="UP000236291"/>
    </source>
</evidence>
<gene>
    <name evidence="1" type="ORF">L195_g013166</name>
</gene>
<dbReference type="AlphaFoldDB" id="A0A2K3PMD2"/>
<dbReference type="EMBL" id="ASHM01008526">
    <property type="protein sequence ID" value="PNY16446.1"/>
    <property type="molecule type" value="Genomic_DNA"/>
</dbReference>
<sequence length="143" mass="16323">MSPCIVYLENTSLTIANDPYFDEHGYICPVGSYNGLLCLLTFNNAAEYWFYLWNPATRKEVRVLRIGDNVWRSIQCFPDAQVSISRTGVYVNGSLNWLTIPKQSQFDYGYSAKTLTINQFGIISLDLNETIWSSRVMDSIAQN</sequence>
<reference evidence="1 2" key="2">
    <citation type="journal article" date="2017" name="Front. Plant Sci.">
        <title>Gene Classification and Mining of Molecular Markers Useful in Red Clover (Trifolium pratense) Breeding.</title>
        <authorList>
            <person name="Istvanek J."/>
            <person name="Dluhosova J."/>
            <person name="Dluhos P."/>
            <person name="Patkova L."/>
            <person name="Nedelnik J."/>
            <person name="Repkova J."/>
        </authorList>
    </citation>
    <scope>NUCLEOTIDE SEQUENCE [LARGE SCALE GENOMIC DNA]</scope>
    <source>
        <strain evidence="2">cv. Tatra</strain>
        <tissue evidence="1">Young leaves</tissue>
    </source>
</reference>